<reference evidence="2 3" key="1">
    <citation type="submission" date="2019-05" db="EMBL/GenBank/DDBJ databases">
        <title>Another draft genome of Portunus trituberculatus and its Hox gene families provides insights of decapod evolution.</title>
        <authorList>
            <person name="Jeong J.-H."/>
            <person name="Song I."/>
            <person name="Kim S."/>
            <person name="Choi T."/>
            <person name="Kim D."/>
            <person name="Ryu S."/>
            <person name="Kim W."/>
        </authorList>
    </citation>
    <scope>NUCLEOTIDE SEQUENCE [LARGE SCALE GENOMIC DNA]</scope>
    <source>
        <tissue evidence="2">Muscle</tissue>
    </source>
</reference>
<organism evidence="2 3">
    <name type="scientific">Portunus trituberculatus</name>
    <name type="common">Swimming crab</name>
    <name type="synonym">Neptunus trituberculatus</name>
    <dbReference type="NCBI Taxonomy" id="210409"/>
    <lineage>
        <taxon>Eukaryota</taxon>
        <taxon>Metazoa</taxon>
        <taxon>Ecdysozoa</taxon>
        <taxon>Arthropoda</taxon>
        <taxon>Crustacea</taxon>
        <taxon>Multicrustacea</taxon>
        <taxon>Malacostraca</taxon>
        <taxon>Eumalacostraca</taxon>
        <taxon>Eucarida</taxon>
        <taxon>Decapoda</taxon>
        <taxon>Pleocyemata</taxon>
        <taxon>Brachyura</taxon>
        <taxon>Eubrachyura</taxon>
        <taxon>Portunoidea</taxon>
        <taxon>Portunidae</taxon>
        <taxon>Portuninae</taxon>
        <taxon>Portunus</taxon>
    </lineage>
</organism>
<dbReference type="EMBL" id="VSRR010002382">
    <property type="protein sequence ID" value="MPC31169.1"/>
    <property type="molecule type" value="Genomic_DNA"/>
</dbReference>
<evidence type="ECO:0000313" key="3">
    <source>
        <dbReference type="Proteomes" id="UP000324222"/>
    </source>
</evidence>
<keyword evidence="3" id="KW-1185">Reference proteome</keyword>
<feature type="compositionally biased region" description="Polar residues" evidence="1">
    <location>
        <begin position="46"/>
        <end position="64"/>
    </location>
</feature>
<accession>A0A5B7ECV7</accession>
<comment type="caution">
    <text evidence="2">The sequence shown here is derived from an EMBL/GenBank/DDBJ whole genome shotgun (WGS) entry which is preliminary data.</text>
</comment>
<dbReference type="AlphaFoldDB" id="A0A5B7ECV7"/>
<name>A0A5B7ECV7_PORTR</name>
<gene>
    <name evidence="2" type="ORF">E2C01_024452</name>
</gene>
<evidence type="ECO:0000256" key="1">
    <source>
        <dbReference type="SAM" id="MobiDB-lite"/>
    </source>
</evidence>
<proteinExistence type="predicted"/>
<dbReference type="Proteomes" id="UP000324222">
    <property type="component" value="Unassembled WGS sequence"/>
</dbReference>
<evidence type="ECO:0000313" key="2">
    <source>
        <dbReference type="EMBL" id="MPC31169.1"/>
    </source>
</evidence>
<feature type="region of interest" description="Disordered" evidence="1">
    <location>
        <begin position="37"/>
        <end position="64"/>
    </location>
</feature>
<protein>
    <submittedName>
        <fullName evidence="2">Uncharacterized protein</fullName>
    </submittedName>
</protein>
<sequence>MVTPEPDLAFPSGDHKSSQLATLIRSKHMLYITVSPTPKMDGGSDSDFTVSDSANSPARLTNTY</sequence>